<dbReference type="AlphaFoldDB" id="A0A328YUD0"/>
<accession>A0A328YUD0</accession>
<evidence type="ECO:0000313" key="2">
    <source>
        <dbReference type="EMBL" id="RAR74157.1"/>
    </source>
</evidence>
<keyword evidence="3" id="KW-1185">Reference proteome</keyword>
<reference evidence="2 3" key="1">
    <citation type="submission" date="2018-06" db="EMBL/GenBank/DDBJ databases">
        <title>Genomic Encyclopedia of Archaeal and Bacterial Type Strains, Phase II (KMG-II): from individual species to whole genera.</title>
        <authorList>
            <person name="Goeker M."/>
        </authorList>
    </citation>
    <scope>NUCLEOTIDE SEQUENCE [LARGE SCALE GENOMIC DNA]</scope>
    <source>
        <strain evidence="2 3">DSM 25663</strain>
    </source>
</reference>
<dbReference type="SUPFAM" id="SSF48498">
    <property type="entry name" value="Tetracyclin repressor-like, C-terminal domain"/>
    <property type="match status" value="1"/>
</dbReference>
<gene>
    <name evidence="2" type="ORF">CLV55_10287</name>
</gene>
<dbReference type="EMBL" id="QLSZ01000002">
    <property type="protein sequence ID" value="RAR74157.1"/>
    <property type="molecule type" value="Genomic_DNA"/>
</dbReference>
<comment type="caution">
    <text evidence="2">The sequence shown here is derived from an EMBL/GenBank/DDBJ whole genome shotgun (WGS) entry which is preliminary data.</text>
</comment>
<feature type="domain" description="Tetracyclin repressor-like C-terminal" evidence="1">
    <location>
        <begin position="104"/>
        <end position="230"/>
    </location>
</feature>
<name>A0A328YUD0_9FLAO</name>
<evidence type="ECO:0000313" key="3">
    <source>
        <dbReference type="Proteomes" id="UP000248840"/>
    </source>
</evidence>
<protein>
    <recommendedName>
        <fullName evidence="1">Tetracyclin repressor-like C-terminal domain-containing protein</fullName>
    </recommendedName>
</protein>
<sequence length="242" mass="28934">MIILFKQFVFLLNKMYLIMAKKNSIKVDKEKIVTLYTDFVLAQGKRPHSVYEFARNNNFDEVDFYKFFASFEILESQFFSDMFHYAIEMLEKSPDYKTYNAAQKMSCFYFTFFEIATANRSFVLYLLNQDQLPLRSLMKLKILRKDFLIFVKTVLETPYKIDHQKITDLQNRVVHEGAWLQFLSILKYWMEDTSVRFEKTDVFIEKSVKASFDMVYNVPIESILDFGKFIWKEKLGTFNTKG</sequence>
<dbReference type="Pfam" id="PF17931">
    <property type="entry name" value="TetR_C_23"/>
    <property type="match status" value="1"/>
</dbReference>
<dbReference type="InterPro" id="IPR036271">
    <property type="entry name" value="Tet_transcr_reg_TetR-rel_C_sf"/>
</dbReference>
<organism evidence="2 3">
    <name type="scientific">Flavobacterium aciduliphilum</name>
    <dbReference type="NCBI Taxonomy" id="1101402"/>
    <lineage>
        <taxon>Bacteria</taxon>
        <taxon>Pseudomonadati</taxon>
        <taxon>Bacteroidota</taxon>
        <taxon>Flavobacteriia</taxon>
        <taxon>Flavobacteriales</taxon>
        <taxon>Flavobacteriaceae</taxon>
        <taxon>Flavobacterium</taxon>
    </lineage>
</organism>
<dbReference type="InterPro" id="IPR041673">
    <property type="entry name" value="TetR_C_23"/>
</dbReference>
<evidence type="ECO:0000259" key="1">
    <source>
        <dbReference type="Pfam" id="PF17931"/>
    </source>
</evidence>
<dbReference type="Proteomes" id="UP000248840">
    <property type="component" value="Unassembled WGS sequence"/>
</dbReference>
<proteinExistence type="predicted"/>